<dbReference type="InterPro" id="IPR035892">
    <property type="entry name" value="C2_domain_sf"/>
</dbReference>
<evidence type="ECO:0000259" key="9">
    <source>
        <dbReference type="PROSITE" id="PS51547"/>
    </source>
</evidence>
<evidence type="ECO:0000256" key="2">
    <source>
        <dbReference type="ARBA" id="ARBA00022741"/>
    </source>
</evidence>
<gene>
    <name evidence="10" type="ORF">PPERSA_05141</name>
</gene>
<dbReference type="SUPFAM" id="SSF56112">
    <property type="entry name" value="Protein kinase-like (PK-like)"/>
    <property type="match status" value="1"/>
</dbReference>
<accession>A0A0V0QWY4</accession>
<dbReference type="GO" id="GO:0035005">
    <property type="term" value="F:1-phosphatidylinositol-4-phosphate 3-kinase activity"/>
    <property type="evidence" value="ECO:0007669"/>
    <property type="project" value="TreeGrafter"/>
</dbReference>
<dbReference type="Pfam" id="PF00454">
    <property type="entry name" value="PI3_PI4_kinase"/>
    <property type="match status" value="1"/>
</dbReference>
<evidence type="ECO:0000313" key="10">
    <source>
        <dbReference type="EMBL" id="KRX06528.1"/>
    </source>
</evidence>
<dbReference type="InParanoid" id="A0A0V0QWY4"/>
<dbReference type="GO" id="GO:0016477">
    <property type="term" value="P:cell migration"/>
    <property type="evidence" value="ECO:0007669"/>
    <property type="project" value="TreeGrafter"/>
</dbReference>
<dbReference type="PROSITE" id="PS51545">
    <property type="entry name" value="PIK_HELICAL"/>
    <property type="match status" value="1"/>
</dbReference>
<keyword evidence="4" id="KW-0067">ATP-binding</keyword>
<comment type="similarity">
    <text evidence="5">Belongs to the PI3/PI4-kinase family.</text>
</comment>
<evidence type="ECO:0000256" key="5">
    <source>
        <dbReference type="PROSITE-ProRule" id="PRU00880"/>
    </source>
</evidence>
<dbReference type="InterPro" id="IPR011009">
    <property type="entry name" value="Kinase-like_dom_sf"/>
</dbReference>
<dbReference type="Gene3D" id="3.30.1010.10">
    <property type="entry name" value="Phosphatidylinositol 3-kinase Catalytic Subunit, Chain A, domain 4"/>
    <property type="match status" value="1"/>
</dbReference>
<evidence type="ECO:0000313" key="11">
    <source>
        <dbReference type="Proteomes" id="UP000054937"/>
    </source>
</evidence>
<evidence type="ECO:0000256" key="1">
    <source>
        <dbReference type="ARBA" id="ARBA00022679"/>
    </source>
</evidence>
<dbReference type="InterPro" id="IPR016024">
    <property type="entry name" value="ARM-type_fold"/>
</dbReference>
<feature type="domain" description="PI3K/PI4K catalytic" evidence="7">
    <location>
        <begin position="684"/>
        <end position="961"/>
    </location>
</feature>
<dbReference type="InterPro" id="IPR001263">
    <property type="entry name" value="PI3K_accessory_dom"/>
</dbReference>
<reference evidence="10 11" key="1">
    <citation type="journal article" date="2015" name="Sci. Rep.">
        <title>Genome of the facultative scuticociliatosis pathogen Pseudocohnilembus persalinus provides insight into its virulence through horizontal gene transfer.</title>
        <authorList>
            <person name="Xiong J."/>
            <person name="Wang G."/>
            <person name="Cheng J."/>
            <person name="Tian M."/>
            <person name="Pan X."/>
            <person name="Warren A."/>
            <person name="Jiang C."/>
            <person name="Yuan D."/>
            <person name="Miao W."/>
        </authorList>
    </citation>
    <scope>NUCLEOTIDE SEQUENCE [LARGE SCALE GENOMIC DNA]</scope>
    <source>
        <strain evidence="10">36N120E</strain>
    </source>
</reference>
<dbReference type="InterPro" id="IPR002420">
    <property type="entry name" value="PI3K-type_C2_dom"/>
</dbReference>
<dbReference type="InterPro" id="IPR035448">
    <property type="entry name" value="PI3Kc"/>
</dbReference>
<dbReference type="GO" id="GO:0048015">
    <property type="term" value="P:phosphatidylinositol-mediated signaling"/>
    <property type="evidence" value="ECO:0007669"/>
    <property type="project" value="TreeGrafter"/>
</dbReference>
<dbReference type="Gene3D" id="1.25.40.70">
    <property type="entry name" value="Phosphatidylinositol 3-kinase, accessory domain (PIK)"/>
    <property type="match status" value="1"/>
</dbReference>
<proteinExistence type="inferred from homology"/>
<name>A0A0V0QWY4_PSEPJ</name>
<keyword evidence="2" id="KW-0547">Nucleotide-binding</keyword>
<feature type="domain" description="PIK helical" evidence="8">
    <location>
        <begin position="433"/>
        <end position="612"/>
    </location>
</feature>
<dbReference type="FunFam" id="1.10.1070.11:FF:000001">
    <property type="entry name" value="Phosphatidylinositol 4,5-bisphosphate 3-kinase catalytic subunit"/>
    <property type="match status" value="1"/>
</dbReference>
<keyword evidence="3 10" id="KW-0418">Kinase</keyword>
<dbReference type="SMART" id="SM00146">
    <property type="entry name" value="PI3Kc"/>
    <property type="match status" value="1"/>
</dbReference>
<dbReference type="PROSITE" id="PS00916">
    <property type="entry name" value="PI3_4_KINASE_2"/>
    <property type="match status" value="1"/>
</dbReference>
<dbReference type="OMA" id="ARMQIAS"/>
<feature type="domain" description="C2 PI3K-type" evidence="9">
    <location>
        <begin position="228"/>
        <end position="384"/>
    </location>
</feature>
<dbReference type="GO" id="GO:0043491">
    <property type="term" value="P:phosphatidylinositol 3-kinase/protein kinase B signal transduction"/>
    <property type="evidence" value="ECO:0007669"/>
    <property type="project" value="TreeGrafter"/>
</dbReference>
<dbReference type="PANTHER" id="PTHR10048:SF14">
    <property type="entry name" value="LD28067P"/>
    <property type="match status" value="1"/>
</dbReference>
<dbReference type="CDD" id="cd00891">
    <property type="entry name" value="PI3Kc"/>
    <property type="match status" value="1"/>
</dbReference>
<dbReference type="PROSITE" id="PS51547">
    <property type="entry name" value="C2_PI3K"/>
    <property type="match status" value="1"/>
</dbReference>
<dbReference type="SUPFAM" id="SSF49562">
    <property type="entry name" value="C2 domain (Calcium/lipid-binding domain, CaLB)"/>
    <property type="match status" value="1"/>
</dbReference>
<dbReference type="PROSITE" id="PS50290">
    <property type="entry name" value="PI3_4_KINASE_3"/>
    <property type="match status" value="1"/>
</dbReference>
<evidence type="ECO:0000259" key="8">
    <source>
        <dbReference type="PROSITE" id="PS51545"/>
    </source>
</evidence>
<sequence length="975" mass="115271">MFFQYEKNKIKIAQNQSESEESESYQESNKNKQQEQEKSTLNKNKVKNYQKKESHQNFFKEILDYEQFVICVDPSSQRIFTQALNQNVIILEKQVPKFINKQAKQAIKEFQGIINLDKANWLINKEARTFRQRKLPSYLLQKNKSDYPIYLAQNNLSLAFADHNYLQLNIDVQAYQNQFEVYYQYERKVVQNTDANPDNFSRENDNQLKEENLDQSQIKVIELEAGLVAANDKDDIQKFPGIGFFPRVLQVECSIYYGNNLLSSQSRTLSKNLPFQSQAKIQEWITFDNIKVSQLPLESRICFNVIVKSEKNQQQIICSTSLQIFDQLEKINQGNFALNLWPFYRIQPRLICMNQYWGISKEEKNNFFNQNKQAFEERKYETIEEFLKQNFAQLHIQFDNFIAPVYHSIQNKNLQNNIDKKFGKISKQENRQEKWQKTPKIDQLAKLQSLLNADPLIRRNFTEQDKTILMVCRNHYKSLASALQIFLYAVDWSDPSQVEEAHKMLYQWSPIQIEDALPILNAQFPDKKVRLFALQQVSELCDEEFTLFMLELIQILLFEPWHYSPLGELMLERALKNPIIVGHEYFWQMYSQLHIKASYERFMLYIEQFVMLSGSYRKQILNEVIMNQQLKKIGAQIIQQKDRDFNKMKEKTIKGLTTLYKNLLQQQKCFNFPLDYRQQCANFQKEGCRVIDSKKLPLWVATNNYYNEKQIIEMIFKCGDDIRQDQLTIQLIKIMDKIWLENGQDFRMKPYKVIATSDHVGMIEVVIESMTIMAIHKKFGGFLGALDDETIYKFLKEYNQDYTQFHMALENFLKSCAGYCVATYILGIGDRHSGNIMMTKTGHLFHIDFGHFLGNFKKKFNIKRERSPFVFTVEMAFVLGGTQSKLFKKFEQHCTDAYNLVRKHGNFLIDLFLLMQQAGIPELQKPEDIEYLKKQLSLELNNQQATKKFKDAIFESLATTSRRIDNLIHQFKRNK</sequence>
<dbReference type="InterPro" id="IPR018936">
    <property type="entry name" value="PI3/4_kinase_CS"/>
</dbReference>
<evidence type="ECO:0000259" key="7">
    <source>
        <dbReference type="PROSITE" id="PS50290"/>
    </source>
</evidence>
<dbReference type="OrthoDB" id="67688at2759"/>
<dbReference type="PROSITE" id="PS00915">
    <property type="entry name" value="PI3_4_KINASE_1"/>
    <property type="match status" value="1"/>
</dbReference>
<dbReference type="GO" id="GO:0005942">
    <property type="term" value="C:phosphatidylinositol 3-kinase complex"/>
    <property type="evidence" value="ECO:0007669"/>
    <property type="project" value="TreeGrafter"/>
</dbReference>
<feature type="compositionally biased region" description="Basic and acidic residues" evidence="6">
    <location>
        <begin position="29"/>
        <end position="39"/>
    </location>
</feature>
<dbReference type="Proteomes" id="UP000054937">
    <property type="component" value="Unassembled WGS sequence"/>
</dbReference>
<dbReference type="SMART" id="SM00145">
    <property type="entry name" value="PI3Ka"/>
    <property type="match status" value="1"/>
</dbReference>
<dbReference type="InterPro" id="IPR000403">
    <property type="entry name" value="PI3/4_kinase_cat_dom"/>
</dbReference>
<dbReference type="GO" id="GO:0005524">
    <property type="term" value="F:ATP binding"/>
    <property type="evidence" value="ECO:0007669"/>
    <property type="project" value="UniProtKB-UniRule"/>
</dbReference>
<dbReference type="Pfam" id="PF00792">
    <property type="entry name" value="PI3K_C2"/>
    <property type="match status" value="1"/>
</dbReference>
<comment type="caution">
    <text evidence="10">The sequence shown here is derived from an EMBL/GenBank/DDBJ whole genome shotgun (WGS) entry which is preliminary data.</text>
</comment>
<feature type="region of interest" description="Disordered" evidence="6">
    <location>
        <begin position="13"/>
        <end position="39"/>
    </location>
</feature>
<dbReference type="Pfam" id="PF00613">
    <property type="entry name" value="PI3Ka"/>
    <property type="match status" value="1"/>
</dbReference>
<organism evidence="10 11">
    <name type="scientific">Pseudocohnilembus persalinus</name>
    <name type="common">Ciliate</name>
    <dbReference type="NCBI Taxonomy" id="266149"/>
    <lineage>
        <taxon>Eukaryota</taxon>
        <taxon>Sar</taxon>
        <taxon>Alveolata</taxon>
        <taxon>Ciliophora</taxon>
        <taxon>Intramacronucleata</taxon>
        <taxon>Oligohymenophorea</taxon>
        <taxon>Scuticociliatia</taxon>
        <taxon>Philasterida</taxon>
        <taxon>Pseudocohnilembidae</taxon>
        <taxon>Pseudocohnilembus</taxon>
    </lineage>
</organism>
<evidence type="ECO:0000256" key="4">
    <source>
        <dbReference type="ARBA" id="ARBA00022840"/>
    </source>
</evidence>
<dbReference type="PANTHER" id="PTHR10048">
    <property type="entry name" value="PHOSPHATIDYLINOSITOL KINASE"/>
    <property type="match status" value="1"/>
</dbReference>
<dbReference type="InterPro" id="IPR042236">
    <property type="entry name" value="PI3K_accessory_sf"/>
</dbReference>
<dbReference type="Gene3D" id="2.60.40.150">
    <property type="entry name" value="C2 domain"/>
    <property type="match status" value="1"/>
</dbReference>
<dbReference type="GO" id="GO:0005886">
    <property type="term" value="C:plasma membrane"/>
    <property type="evidence" value="ECO:0007669"/>
    <property type="project" value="TreeGrafter"/>
</dbReference>
<dbReference type="GO" id="GO:0005737">
    <property type="term" value="C:cytoplasm"/>
    <property type="evidence" value="ECO:0007669"/>
    <property type="project" value="TreeGrafter"/>
</dbReference>
<keyword evidence="11" id="KW-1185">Reference proteome</keyword>
<evidence type="ECO:0000256" key="6">
    <source>
        <dbReference type="SAM" id="MobiDB-lite"/>
    </source>
</evidence>
<keyword evidence="1" id="KW-0808">Transferase</keyword>
<dbReference type="Gene3D" id="1.10.1070.11">
    <property type="entry name" value="Phosphatidylinositol 3-/4-kinase, catalytic domain"/>
    <property type="match status" value="1"/>
</dbReference>
<dbReference type="InterPro" id="IPR036940">
    <property type="entry name" value="PI3/4_kinase_cat_sf"/>
</dbReference>
<dbReference type="SUPFAM" id="SSF48371">
    <property type="entry name" value="ARM repeat"/>
    <property type="match status" value="1"/>
</dbReference>
<dbReference type="EMBL" id="LDAU01000096">
    <property type="protein sequence ID" value="KRX06528.1"/>
    <property type="molecule type" value="Genomic_DNA"/>
</dbReference>
<dbReference type="AlphaFoldDB" id="A0A0V0QWY4"/>
<protein>
    <submittedName>
        <fullName evidence="10">Protein kinase-like domain</fullName>
    </submittedName>
</protein>
<dbReference type="SMART" id="SM00142">
    <property type="entry name" value="PI3K_C2"/>
    <property type="match status" value="1"/>
</dbReference>
<dbReference type="GO" id="GO:0016303">
    <property type="term" value="F:1-phosphatidylinositol-3-kinase activity"/>
    <property type="evidence" value="ECO:0007669"/>
    <property type="project" value="UniProtKB-EC"/>
</dbReference>
<evidence type="ECO:0000256" key="3">
    <source>
        <dbReference type="ARBA" id="ARBA00022777"/>
    </source>
</evidence>
<dbReference type="InterPro" id="IPR015433">
    <property type="entry name" value="PI3/4_kinase"/>
</dbReference>